<dbReference type="AlphaFoldDB" id="A0A8D9A7A6"/>
<sequence>MGSSSWHRMGIRRMMGKMDIQRKDWSMRNYRLGKRDKRKVRGSRHSRPSLDRQIRITYSLGFEYAPIGLPDRRSTPEFARQNMYLKLKKRREIDKTYNFQFAIFLPKTIRRANIELLKNQ</sequence>
<organism evidence="1">
    <name type="scientific">Cacopsylla melanoneura</name>
    <dbReference type="NCBI Taxonomy" id="428564"/>
    <lineage>
        <taxon>Eukaryota</taxon>
        <taxon>Metazoa</taxon>
        <taxon>Ecdysozoa</taxon>
        <taxon>Arthropoda</taxon>
        <taxon>Hexapoda</taxon>
        <taxon>Insecta</taxon>
        <taxon>Pterygota</taxon>
        <taxon>Neoptera</taxon>
        <taxon>Paraneoptera</taxon>
        <taxon>Hemiptera</taxon>
        <taxon>Sternorrhyncha</taxon>
        <taxon>Psylloidea</taxon>
        <taxon>Psyllidae</taxon>
        <taxon>Psyllinae</taxon>
        <taxon>Cacopsylla</taxon>
    </lineage>
</organism>
<dbReference type="EMBL" id="HBUF01550900">
    <property type="protein sequence ID" value="CAG6758871.1"/>
    <property type="molecule type" value="Transcribed_RNA"/>
</dbReference>
<dbReference type="EMBL" id="HBUF01550901">
    <property type="protein sequence ID" value="CAG6758872.1"/>
    <property type="molecule type" value="Transcribed_RNA"/>
</dbReference>
<protein>
    <submittedName>
        <fullName evidence="1">Uncharacterized protein</fullName>
    </submittedName>
</protein>
<accession>A0A8D9A7A6</accession>
<name>A0A8D9A7A6_9HEMI</name>
<reference evidence="1" key="1">
    <citation type="submission" date="2021-05" db="EMBL/GenBank/DDBJ databases">
        <authorList>
            <person name="Alioto T."/>
            <person name="Alioto T."/>
            <person name="Gomez Garrido J."/>
        </authorList>
    </citation>
    <scope>NUCLEOTIDE SEQUENCE</scope>
</reference>
<proteinExistence type="predicted"/>
<evidence type="ECO:0000313" key="1">
    <source>
        <dbReference type="EMBL" id="CAG6758871.1"/>
    </source>
</evidence>